<protein>
    <submittedName>
        <fullName evidence="2">Uncharacterized protein</fullName>
    </submittedName>
</protein>
<evidence type="ECO:0000256" key="1">
    <source>
        <dbReference type="SAM" id="MobiDB-lite"/>
    </source>
</evidence>
<keyword evidence="3" id="KW-1185">Reference proteome</keyword>
<evidence type="ECO:0000313" key="3">
    <source>
        <dbReference type="Proteomes" id="UP000317650"/>
    </source>
</evidence>
<feature type="compositionally biased region" description="Basic and acidic residues" evidence="1">
    <location>
        <begin position="43"/>
        <end position="57"/>
    </location>
</feature>
<comment type="caution">
    <text evidence="2">The sequence shown here is derived from an EMBL/GenBank/DDBJ whole genome shotgun (WGS) entry which is preliminary data.</text>
</comment>
<reference evidence="2 3" key="1">
    <citation type="journal article" date="2019" name="Nat. Plants">
        <title>Genome sequencing of Musa balbisiana reveals subgenome evolution and function divergence in polyploid bananas.</title>
        <authorList>
            <person name="Yao X."/>
        </authorList>
    </citation>
    <scope>NUCLEOTIDE SEQUENCE [LARGE SCALE GENOMIC DNA]</scope>
    <source>
        <strain evidence="3">cv. DH-PKW</strain>
        <tissue evidence="2">Leaves</tissue>
    </source>
</reference>
<accession>A0A4S8JMD6</accession>
<proteinExistence type="predicted"/>
<dbReference type="AlphaFoldDB" id="A0A4S8JMD6"/>
<organism evidence="2 3">
    <name type="scientific">Musa balbisiana</name>
    <name type="common">Banana</name>
    <dbReference type="NCBI Taxonomy" id="52838"/>
    <lineage>
        <taxon>Eukaryota</taxon>
        <taxon>Viridiplantae</taxon>
        <taxon>Streptophyta</taxon>
        <taxon>Embryophyta</taxon>
        <taxon>Tracheophyta</taxon>
        <taxon>Spermatophyta</taxon>
        <taxon>Magnoliopsida</taxon>
        <taxon>Liliopsida</taxon>
        <taxon>Zingiberales</taxon>
        <taxon>Musaceae</taxon>
        <taxon>Musa</taxon>
    </lineage>
</organism>
<name>A0A4S8JMD6_MUSBA</name>
<sequence>MGPAVVGPGSSFLGPGFATRTVRNKGLVQPMESRAKPVQPHWHNKDVPKKWKGEKKEKKAHRNLIEHIVVQMGTKQKLKKTTRSDRSKQQRLQTECPVLTWLMR</sequence>
<feature type="region of interest" description="Disordered" evidence="1">
    <location>
        <begin position="30"/>
        <end position="58"/>
    </location>
</feature>
<dbReference type="EMBL" id="PYDT01000004">
    <property type="protein sequence ID" value="THU63055.1"/>
    <property type="molecule type" value="Genomic_DNA"/>
</dbReference>
<evidence type="ECO:0000313" key="2">
    <source>
        <dbReference type="EMBL" id="THU63055.1"/>
    </source>
</evidence>
<dbReference type="Proteomes" id="UP000317650">
    <property type="component" value="Chromosome 1"/>
</dbReference>
<gene>
    <name evidence="2" type="ORF">C4D60_Mb01t11720</name>
</gene>